<dbReference type="InterPro" id="IPR045324">
    <property type="entry name" value="Small_multidrug_res"/>
</dbReference>
<dbReference type="RefSeq" id="WP_126310188.1">
    <property type="nucleotide sequence ID" value="NZ_AP018449.1"/>
</dbReference>
<evidence type="ECO:0000256" key="3">
    <source>
        <dbReference type="ARBA" id="ARBA00022475"/>
    </source>
</evidence>
<comment type="subcellular location">
    <subcellularLocation>
        <location evidence="1 7">Cell membrane</location>
        <topology evidence="1 7">Multi-pass membrane protein</topology>
    </subcellularLocation>
</comment>
<dbReference type="PANTHER" id="PTHR30561">
    <property type="entry name" value="SMR FAMILY PROTON-DEPENDENT DRUG EFFLUX TRANSPORTER SUGE"/>
    <property type="match status" value="1"/>
</dbReference>
<protein>
    <submittedName>
        <fullName evidence="9">Quaternary ammonium compound-resistance protein QacC</fullName>
    </submittedName>
</protein>
<dbReference type="KEGG" id="mana:MAMMFC1_04058"/>
<feature type="transmembrane region" description="Helical" evidence="8">
    <location>
        <begin position="59"/>
        <end position="79"/>
    </location>
</feature>
<comment type="similarity">
    <text evidence="7">Belongs to the drug/metabolite transporter (DMT) superfamily. Small multidrug resistance (SMR) (TC 2.A.7.1) family.</text>
</comment>
<dbReference type="Gene3D" id="1.10.3730.20">
    <property type="match status" value="1"/>
</dbReference>
<feature type="transmembrane region" description="Helical" evidence="8">
    <location>
        <begin position="27"/>
        <end position="47"/>
    </location>
</feature>
<keyword evidence="10" id="KW-1185">Reference proteome</keyword>
<dbReference type="Proteomes" id="UP000276437">
    <property type="component" value="Chromosome"/>
</dbReference>
<evidence type="ECO:0000256" key="7">
    <source>
        <dbReference type="RuleBase" id="RU003942"/>
    </source>
</evidence>
<name>A0A348AQJ8_9FIRM</name>
<dbReference type="FunFam" id="1.10.3730.20:FF:000001">
    <property type="entry name" value="Quaternary ammonium compound resistance transporter SugE"/>
    <property type="match status" value="1"/>
</dbReference>
<proteinExistence type="inferred from homology"/>
<dbReference type="OrthoDB" id="21828at2"/>
<evidence type="ECO:0000256" key="8">
    <source>
        <dbReference type="SAM" id="Phobius"/>
    </source>
</evidence>
<evidence type="ECO:0000313" key="10">
    <source>
        <dbReference type="Proteomes" id="UP000276437"/>
    </source>
</evidence>
<dbReference type="GO" id="GO:0005886">
    <property type="term" value="C:plasma membrane"/>
    <property type="evidence" value="ECO:0007669"/>
    <property type="project" value="UniProtKB-SubCell"/>
</dbReference>
<keyword evidence="6 8" id="KW-0472">Membrane</keyword>
<feature type="transmembrane region" description="Helical" evidence="8">
    <location>
        <begin position="85"/>
        <end position="103"/>
    </location>
</feature>
<evidence type="ECO:0000256" key="2">
    <source>
        <dbReference type="ARBA" id="ARBA00022448"/>
    </source>
</evidence>
<keyword evidence="2" id="KW-0813">Transport</keyword>
<gene>
    <name evidence="9" type="primary">qacC</name>
    <name evidence="9" type="ORF">MAMMFC1_04058</name>
</gene>
<dbReference type="InterPro" id="IPR000390">
    <property type="entry name" value="Small_drug/metabolite_transptr"/>
</dbReference>
<evidence type="ECO:0000313" key="9">
    <source>
        <dbReference type="EMBL" id="BBB93346.1"/>
    </source>
</evidence>
<organism evidence="9 10">
    <name type="scientific">Methylomusa anaerophila</name>
    <dbReference type="NCBI Taxonomy" id="1930071"/>
    <lineage>
        <taxon>Bacteria</taxon>
        <taxon>Bacillati</taxon>
        <taxon>Bacillota</taxon>
        <taxon>Negativicutes</taxon>
        <taxon>Selenomonadales</taxon>
        <taxon>Sporomusaceae</taxon>
        <taxon>Methylomusa</taxon>
    </lineage>
</organism>
<dbReference type="Pfam" id="PF00893">
    <property type="entry name" value="Multi_Drug_Res"/>
    <property type="match status" value="1"/>
</dbReference>
<evidence type="ECO:0000256" key="4">
    <source>
        <dbReference type="ARBA" id="ARBA00022692"/>
    </source>
</evidence>
<keyword evidence="5 8" id="KW-1133">Transmembrane helix</keyword>
<dbReference type="AlphaFoldDB" id="A0A348AQJ8"/>
<evidence type="ECO:0000256" key="6">
    <source>
        <dbReference type="ARBA" id="ARBA00023136"/>
    </source>
</evidence>
<accession>A0A348AQJ8</accession>
<keyword evidence="4 7" id="KW-0812">Transmembrane</keyword>
<dbReference type="SUPFAM" id="SSF103481">
    <property type="entry name" value="Multidrug resistance efflux transporter EmrE"/>
    <property type="match status" value="1"/>
</dbReference>
<sequence length="108" mass="11281">MNGYVLLGIAIALEVFSTSMLKASTGFTKLVPSLAFIVGMGTSFYAISQAMTVISLNIAYAIWSGLGTVLTALVAILIWKESFNIYTGIGIALIIGGVVLLNLKGPGH</sequence>
<dbReference type="PANTHER" id="PTHR30561:SF1">
    <property type="entry name" value="MULTIDRUG TRANSPORTER EMRE"/>
    <property type="match status" value="1"/>
</dbReference>
<reference evidence="9 10" key="1">
    <citation type="journal article" date="2018" name="Int. J. Syst. Evol. Microbiol.">
        <title>Methylomusa anaerophila gen. nov., sp. nov., an anaerobic methanol-utilizing bacterium isolated from a microbial fuel cell.</title>
        <authorList>
            <person name="Amano N."/>
            <person name="Yamamuro A."/>
            <person name="Miyahara M."/>
            <person name="Kouzuma A."/>
            <person name="Abe T."/>
            <person name="Watanabe K."/>
        </authorList>
    </citation>
    <scope>NUCLEOTIDE SEQUENCE [LARGE SCALE GENOMIC DNA]</scope>
    <source>
        <strain evidence="9 10">MMFC1</strain>
    </source>
</reference>
<dbReference type="EMBL" id="AP018449">
    <property type="protein sequence ID" value="BBB93346.1"/>
    <property type="molecule type" value="Genomic_DNA"/>
</dbReference>
<evidence type="ECO:0000256" key="5">
    <source>
        <dbReference type="ARBA" id="ARBA00022989"/>
    </source>
</evidence>
<dbReference type="InterPro" id="IPR037185">
    <property type="entry name" value="EmrE-like"/>
</dbReference>
<keyword evidence="3" id="KW-1003">Cell membrane</keyword>
<dbReference type="GO" id="GO:0022857">
    <property type="term" value="F:transmembrane transporter activity"/>
    <property type="evidence" value="ECO:0007669"/>
    <property type="project" value="InterPro"/>
</dbReference>
<evidence type="ECO:0000256" key="1">
    <source>
        <dbReference type="ARBA" id="ARBA00004651"/>
    </source>
</evidence>